<comment type="caution">
    <text evidence="6">The sequence shown here is derived from an EMBL/GenBank/DDBJ whole genome shotgun (WGS) entry which is preliminary data.</text>
</comment>
<dbReference type="PANTHER" id="PTHR46058">
    <property type="entry name" value="PROTEIN BREVIS RADIX-LIKE 1"/>
    <property type="match status" value="1"/>
</dbReference>
<feature type="compositionally biased region" description="Basic residues" evidence="4">
    <location>
        <begin position="182"/>
        <end position="194"/>
    </location>
</feature>
<protein>
    <recommendedName>
        <fullName evidence="5">BRX domain-containing protein</fullName>
    </recommendedName>
</protein>
<dbReference type="PANTHER" id="PTHR46058:SF2">
    <property type="entry name" value="PROTEIN BREVIS RADIX-LIKE 3"/>
    <property type="match status" value="1"/>
</dbReference>
<evidence type="ECO:0000313" key="7">
    <source>
        <dbReference type="Proteomes" id="UP001633002"/>
    </source>
</evidence>
<feature type="compositionally biased region" description="Polar residues" evidence="4">
    <location>
        <begin position="289"/>
        <end position="309"/>
    </location>
</feature>
<feature type="compositionally biased region" description="Basic and acidic residues" evidence="4">
    <location>
        <begin position="113"/>
        <end position="131"/>
    </location>
</feature>
<dbReference type="EMBL" id="JBJQOH010000006">
    <property type="protein sequence ID" value="KAL3684612.1"/>
    <property type="molecule type" value="Genomic_DNA"/>
</dbReference>
<dbReference type="GO" id="GO:0005634">
    <property type="term" value="C:nucleus"/>
    <property type="evidence" value="ECO:0007669"/>
    <property type="project" value="UniProtKB-SubCell"/>
</dbReference>
<dbReference type="InterPro" id="IPR044532">
    <property type="entry name" value="BRX-like"/>
</dbReference>
<name>A0ABD3H1Z8_9MARC</name>
<evidence type="ECO:0000259" key="5">
    <source>
        <dbReference type="PROSITE" id="PS51514"/>
    </source>
</evidence>
<evidence type="ECO:0000313" key="6">
    <source>
        <dbReference type="EMBL" id="KAL3684612.1"/>
    </source>
</evidence>
<feature type="region of interest" description="Disordered" evidence="4">
    <location>
        <begin position="101"/>
        <end position="140"/>
    </location>
</feature>
<evidence type="ECO:0000256" key="4">
    <source>
        <dbReference type="SAM" id="MobiDB-lite"/>
    </source>
</evidence>
<feature type="region of interest" description="Disordered" evidence="4">
    <location>
        <begin position="277"/>
        <end position="309"/>
    </location>
</feature>
<sequence length="309" mass="34105">MLACLVCSTRAGVVDDDPDDEDGPPGNFDDAKSVVSTSTSSTSTTTSKRQQQQRDRRNSSNTGSIRIRPFAFQLKQMASRITAGALYRTCRPGCIQVNKHDMHSGNDPAVHPSSDEMHDAPDTLDNPEPHAVEANSPGSSLKSYKIDAMEHANIDQVHRRRGPDPSTPDRAAAAVNAEAKRTPVRNKRPPQRARSRNDLSESGSPYASPSPVVVKGVDSEWVAQVEPGVYITFHLSPDGFNDLKRIKFRRNMYSKEQAERWWTQNCNMVRQVYNVRPPSAVPADDDRTSSGYATPEPYSSSDVSKSPCY</sequence>
<comment type="similarity">
    <text evidence="2">Belongs to the BRX family.</text>
</comment>
<comment type="subcellular location">
    <subcellularLocation>
        <location evidence="1">Nucleus</location>
    </subcellularLocation>
</comment>
<evidence type="ECO:0000256" key="2">
    <source>
        <dbReference type="ARBA" id="ARBA00009057"/>
    </source>
</evidence>
<proteinExistence type="inferred from homology"/>
<dbReference type="InterPro" id="IPR013591">
    <property type="entry name" value="Brevis_radix_dom"/>
</dbReference>
<feature type="compositionally biased region" description="Acidic residues" evidence="4">
    <location>
        <begin position="14"/>
        <end position="23"/>
    </location>
</feature>
<gene>
    <name evidence="6" type="ORF">R1sor_002634</name>
</gene>
<dbReference type="AlphaFoldDB" id="A0ABD3H1Z8"/>
<dbReference type="Proteomes" id="UP001633002">
    <property type="component" value="Unassembled WGS sequence"/>
</dbReference>
<feature type="region of interest" description="Disordered" evidence="4">
    <location>
        <begin position="157"/>
        <end position="212"/>
    </location>
</feature>
<keyword evidence="3" id="KW-0539">Nucleus</keyword>
<evidence type="ECO:0000256" key="1">
    <source>
        <dbReference type="ARBA" id="ARBA00004123"/>
    </source>
</evidence>
<dbReference type="Pfam" id="PF08381">
    <property type="entry name" value="BRX"/>
    <property type="match status" value="1"/>
</dbReference>
<organism evidence="6 7">
    <name type="scientific">Riccia sorocarpa</name>
    <dbReference type="NCBI Taxonomy" id="122646"/>
    <lineage>
        <taxon>Eukaryota</taxon>
        <taxon>Viridiplantae</taxon>
        <taxon>Streptophyta</taxon>
        <taxon>Embryophyta</taxon>
        <taxon>Marchantiophyta</taxon>
        <taxon>Marchantiopsida</taxon>
        <taxon>Marchantiidae</taxon>
        <taxon>Marchantiales</taxon>
        <taxon>Ricciaceae</taxon>
        <taxon>Riccia</taxon>
    </lineage>
</organism>
<feature type="domain" description="BRX" evidence="5">
    <location>
        <begin position="219"/>
        <end position="274"/>
    </location>
</feature>
<keyword evidence="7" id="KW-1185">Reference proteome</keyword>
<dbReference type="PROSITE" id="PS51514">
    <property type="entry name" value="BRX"/>
    <property type="match status" value="1"/>
</dbReference>
<evidence type="ECO:0000256" key="3">
    <source>
        <dbReference type="ARBA" id="ARBA00023242"/>
    </source>
</evidence>
<accession>A0ABD3H1Z8</accession>
<reference evidence="6 7" key="1">
    <citation type="submission" date="2024-09" db="EMBL/GenBank/DDBJ databases">
        <title>Chromosome-scale assembly of Riccia sorocarpa.</title>
        <authorList>
            <person name="Paukszto L."/>
        </authorList>
    </citation>
    <scope>NUCLEOTIDE SEQUENCE [LARGE SCALE GENOMIC DNA]</scope>
    <source>
        <strain evidence="6">LP-2024</strain>
        <tissue evidence="6">Aerial parts of the thallus</tissue>
    </source>
</reference>
<feature type="compositionally biased region" description="Low complexity" evidence="4">
    <location>
        <begin position="24"/>
        <end position="50"/>
    </location>
</feature>
<feature type="region of interest" description="Disordered" evidence="4">
    <location>
        <begin position="12"/>
        <end position="67"/>
    </location>
</feature>